<dbReference type="InterPro" id="IPR009619">
    <property type="entry name" value="CrgA"/>
</dbReference>
<evidence type="ECO:0000313" key="7">
    <source>
        <dbReference type="EMBL" id="CAB4817684.1"/>
    </source>
</evidence>
<accession>A0A6J7RQ29</accession>
<evidence type="ECO:0000256" key="3">
    <source>
        <dbReference type="ARBA" id="ARBA00022989"/>
    </source>
</evidence>
<dbReference type="HAMAP" id="MF_00631">
    <property type="entry name" value="CrgA"/>
    <property type="match status" value="1"/>
</dbReference>
<feature type="transmembrane region" description="Helical" evidence="5">
    <location>
        <begin position="66"/>
        <end position="84"/>
    </location>
</feature>
<organism evidence="9">
    <name type="scientific">freshwater metagenome</name>
    <dbReference type="NCBI Taxonomy" id="449393"/>
    <lineage>
        <taxon>unclassified sequences</taxon>
        <taxon>metagenomes</taxon>
        <taxon>ecological metagenomes</taxon>
    </lineage>
</organism>
<evidence type="ECO:0000256" key="5">
    <source>
        <dbReference type="SAM" id="Phobius"/>
    </source>
</evidence>
<gene>
    <name evidence="6" type="ORF">UFOPK2842_00598</name>
    <name evidence="7" type="ORF">UFOPK3124_00860</name>
    <name evidence="8" type="ORF">UFOPK3480_00761</name>
    <name evidence="9" type="ORF">UFOPK4165_00651</name>
</gene>
<dbReference type="EMBL" id="CAFAAY010000065">
    <property type="protein sequence ID" value="CAB4817684.1"/>
    <property type="molecule type" value="Genomic_DNA"/>
</dbReference>
<dbReference type="EMBL" id="CAFBLY010000060">
    <property type="protein sequence ID" value="CAB4884469.1"/>
    <property type="molecule type" value="Genomic_DNA"/>
</dbReference>
<evidence type="ECO:0000313" key="9">
    <source>
        <dbReference type="EMBL" id="CAB5030945.1"/>
    </source>
</evidence>
<evidence type="ECO:0000256" key="4">
    <source>
        <dbReference type="ARBA" id="ARBA00023136"/>
    </source>
</evidence>
<dbReference type="AlphaFoldDB" id="A0A6J7RQ29"/>
<keyword evidence="3 5" id="KW-1133">Transmembrane helix</keyword>
<feature type="transmembrane region" description="Helical" evidence="5">
    <location>
        <begin position="33"/>
        <end position="54"/>
    </location>
</feature>
<evidence type="ECO:0000313" key="6">
    <source>
        <dbReference type="EMBL" id="CAB4754932.1"/>
    </source>
</evidence>
<keyword evidence="2 5" id="KW-0812">Transmembrane</keyword>
<proteinExistence type="inferred from homology"/>
<dbReference type="EMBL" id="CAFBPV010000052">
    <property type="protein sequence ID" value="CAB5030945.1"/>
    <property type="molecule type" value="Genomic_DNA"/>
</dbReference>
<keyword evidence="1" id="KW-1003">Cell membrane</keyword>
<keyword evidence="4 5" id="KW-0472">Membrane</keyword>
<evidence type="ECO:0000256" key="2">
    <source>
        <dbReference type="ARBA" id="ARBA00022692"/>
    </source>
</evidence>
<dbReference type="EMBL" id="CAEZZI010000045">
    <property type="protein sequence ID" value="CAB4754932.1"/>
    <property type="molecule type" value="Genomic_DNA"/>
</dbReference>
<sequence length="87" mass="9818">MPKSKLRKKVQKAHAHEQDVVDHAPVIAESPKWLAPVMVTAFLIGLFWIVVFYVTQTSYPIPGIGAWNMVIGFSFIGFGFTLATKWR</sequence>
<name>A0A6J7RQ29_9ZZZZ</name>
<evidence type="ECO:0000313" key="8">
    <source>
        <dbReference type="EMBL" id="CAB4884469.1"/>
    </source>
</evidence>
<dbReference type="Pfam" id="PF06781">
    <property type="entry name" value="CrgA"/>
    <property type="match status" value="1"/>
</dbReference>
<protein>
    <submittedName>
        <fullName evidence="9">Unannotated protein</fullName>
    </submittedName>
</protein>
<evidence type="ECO:0000256" key="1">
    <source>
        <dbReference type="ARBA" id="ARBA00022475"/>
    </source>
</evidence>
<reference evidence="9" key="1">
    <citation type="submission" date="2020-05" db="EMBL/GenBank/DDBJ databases">
        <authorList>
            <person name="Chiriac C."/>
            <person name="Salcher M."/>
            <person name="Ghai R."/>
            <person name="Kavagutti S V."/>
        </authorList>
    </citation>
    <scope>NUCLEOTIDE SEQUENCE</scope>
</reference>